<evidence type="ECO:0000313" key="2">
    <source>
        <dbReference type="EMBL" id="KAK3101643.1"/>
    </source>
</evidence>
<proteinExistence type="predicted"/>
<organism evidence="2 3">
    <name type="scientific">Pinctada imbricata</name>
    <name type="common">Atlantic pearl-oyster</name>
    <name type="synonym">Pinctada martensii</name>
    <dbReference type="NCBI Taxonomy" id="66713"/>
    <lineage>
        <taxon>Eukaryota</taxon>
        <taxon>Metazoa</taxon>
        <taxon>Spiralia</taxon>
        <taxon>Lophotrochozoa</taxon>
        <taxon>Mollusca</taxon>
        <taxon>Bivalvia</taxon>
        <taxon>Autobranchia</taxon>
        <taxon>Pteriomorphia</taxon>
        <taxon>Pterioida</taxon>
        <taxon>Pterioidea</taxon>
        <taxon>Pteriidae</taxon>
        <taxon>Pinctada</taxon>
    </lineage>
</organism>
<evidence type="ECO:0000313" key="3">
    <source>
        <dbReference type="Proteomes" id="UP001186944"/>
    </source>
</evidence>
<reference evidence="2" key="1">
    <citation type="submission" date="2019-08" db="EMBL/GenBank/DDBJ databases">
        <title>The improved chromosome-level genome for the pearl oyster Pinctada fucata martensii using PacBio sequencing and Hi-C.</title>
        <authorList>
            <person name="Zheng Z."/>
        </authorList>
    </citation>
    <scope>NUCLEOTIDE SEQUENCE</scope>
    <source>
        <strain evidence="2">ZZ-2019</strain>
        <tissue evidence="2">Adductor muscle</tissue>
    </source>
</reference>
<keyword evidence="3" id="KW-1185">Reference proteome</keyword>
<dbReference type="EMBL" id="VSWD01000005">
    <property type="protein sequence ID" value="KAK3101643.1"/>
    <property type="molecule type" value="Genomic_DNA"/>
</dbReference>
<feature type="compositionally biased region" description="Basic and acidic residues" evidence="1">
    <location>
        <begin position="193"/>
        <end position="211"/>
    </location>
</feature>
<evidence type="ECO:0000256" key="1">
    <source>
        <dbReference type="SAM" id="MobiDB-lite"/>
    </source>
</evidence>
<accession>A0AA89C6L1</accession>
<comment type="caution">
    <text evidence="2">The sequence shown here is derived from an EMBL/GenBank/DDBJ whole genome shotgun (WGS) entry which is preliminary data.</text>
</comment>
<dbReference type="Proteomes" id="UP001186944">
    <property type="component" value="Unassembled WGS sequence"/>
</dbReference>
<feature type="compositionally biased region" description="Polar residues" evidence="1">
    <location>
        <begin position="1"/>
        <end position="14"/>
    </location>
</feature>
<feature type="compositionally biased region" description="Basic residues" evidence="1">
    <location>
        <begin position="212"/>
        <end position="222"/>
    </location>
</feature>
<feature type="region of interest" description="Disordered" evidence="1">
    <location>
        <begin position="184"/>
        <end position="222"/>
    </location>
</feature>
<protein>
    <submittedName>
        <fullName evidence="2">Uncharacterized protein</fullName>
    </submittedName>
</protein>
<sequence>MESNLENKLTQKMKSSMDARLGEVRQEMNEKITEVRNEVEMRVSQLKKSYANVAEGKDSAMVSNISKSIVIKMLPEKRGEPNDADATKNNVNALIRDGLRLRDIKVVSAKRKQNKNSKNPGVVTFTLETKEQKEKLIKEKSKLKSTEKYKRVYIEEEMSKEQLSADQNMRTILKETGIDRHYYVHNGNIRKRQTSDENVGRREHRRDDTRGRGSRGMRGGRH</sequence>
<dbReference type="AlphaFoldDB" id="A0AA89C6L1"/>
<name>A0AA89C6L1_PINIB</name>
<feature type="region of interest" description="Disordered" evidence="1">
    <location>
        <begin position="1"/>
        <end position="22"/>
    </location>
</feature>
<gene>
    <name evidence="2" type="ORF">FSP39_005134</name>
</gene>